<keyword evidence="2" id="KW-1185">Reference proteome</keyword>
<protein>
    <submittedName>
        <fullName evidence="1">Uncharacterized protein</fullName>
    </submittedName>
</protein>
<comment type="caution">
    <text evidence="1">The sequence shown here is derived from an EMBL/GenBank/DDBJ whole genome shotgun (WGS) entry which is preliminary data.</text>
</comment>
<dbReference type="Proteomes" id="UP001062846">
    <property type="component" value="Chromosome 3"/>
</dbReference>
<evidence type="ECO:0000313" key="1">
    <source>
        <dbReference type="EMBL" id="KAI8564249.1"/>
    </source>
</evidence>
<proteinExistence type="predicted"/>
<organism evidence="1 2">
    <name type="scientific">Rhododendron molle</name>
    <name type="common">Chinese azalea</name>
    <name type="synonym">Azalea mollis</name>
    <dbReference type="NCBI Taxonomy" id="49168"/>
    <lineage>
        <taxon>Eukaryota</taxon>
        <taxon>Viridiplantae</taxon>
        <taxon>Streptophyta</taxon>
        <taxon>Embryophyta</taxon>
        <taxon>Tracheophyta</taxon>
        <taxon>Spermatophyta</taxon>
        <taxon>Magnoliopsida</taxon>
        <taxon>eudicotyledons</taxon>
        <taxon>Gunneridae</taxon>
        <taxon>Pentapetalae</taxon>
        <taxon>asterids</taxon>
        <taxon>Ericales</taxon>
        <taxon>Ericaceae</taxon>
        <taxon>Ericoideae</taxon>
        <taxon>Rhodoreae</taxon>
        <taxon>Rhododendron</taxon>
    </lineage>
</organism>
<reference evidence="1" key="1">
    <citation type="submission" date="2022-02" db="EMBL/GenBank/DDBJ databases">
        <title>Plant Genome Project.</title>
        <authorList>
            <person name="Zhang R.-G."/>
        </authorList>
    </citation>
    <scope>NUCLEOTIDE SEQUENCE</scope>
    <source>
        <strain evidence="1">AT1</strain>
    </source>
</reference>
<accession>A0ACC0PGQ6</accession>
<evidence type="ECO:0000313" key="2">
    <source>
        <dbReference type="Proteomes" id="UP001062846"/>
    </source>
</evidence>
<sequence>MEALNFNRSNIRWKKRPYPRSPSSLLPISLLFLLFSFLLFLSYKHISTSTPTNPPPSRFCNSQKTLAGEKFLWYAPHSGFSNQLSEFRNAVLMAAILNRTLIVPPVLDHHAVALGSCPKFRVLNPTELRFSVWNHVIDLIHRRRQFMLMLTTAVKKVYRYMRKVYVSMADIIDLSKLVSGSDIRVIDFSVFISIWCGVHIELACSTESNRQSSSLETVRECGSLLSGNNGNVNSCVHVVDEDCRTTVWTYGKDSEDGILDSFQPDEELKKKKKISYIRTRRDVYKTLGPGSGSESATILAFGSLFTSPYKGSELHIDIHEAPKDQRMQSLIEKVRFLPFVPEITNAGKEFVNEKIKSPFLCAQLRLLDGQFKNHWKGTFLGLKQKIEFLRHEGGPLQIHIFVMTDLPGVNWTGSYLEELANSDSLKLHVLRENDEIVITTAKKLGDAGMKKHCRPPLLPDILLYIEETVCSCAKLGFVGTVGSTIAESIELMRKYGVCSSEGTVQL</sequence>
<name>A0ACC0PGQ6_RHOML</name>
<dbReference type="EMBL" id="CM046390">
    <property type="protein sequence ID" value="KAI8564249.1"/>
    <property type="molecule type" value="Genomic_DNA"/>
</dbReference>
<gene>
    <name evidence="1" type="ORF">RHMOL_Rhmol03G0167200</name>
</gene>